<sequence length="198" mass="21918">MRTNRGIALLLIDVINGFDFEGSEGLVAAAIPAARRIEALARRARRLGVPVVYVNDNFGQWRSNFEATVQECTKRTKPGHAVAERLRPRRGDYFVLKPRHSGFFSTPLQLLLEHLHIDTLVLTGFATNLCVLFTANDAHMLGYHVRVPSDCTASNTPGITRAALTHVREALHADVRASDERDPLAAGHRRKKPTGHAL</sequence>
<feature type="compositionally biased region" description="Basic residues" evidence="2">
    <location>
        <begin position="187"/>
        <end position="198"/>
    </location>
</feature>
<dbReference type="GO" id="GO:0016787">
    <property type="term" value="F:hydrolase activity"/>
    <property type="evidence" value="ECO:0007669"/>
    <property type="project" value="UniProtKB-KW"/>
</dbReference>
<dbReference type="InterPro" id="IPR036380">
    <property type="entry name" value="Isochorismatase-like_sf"/>
</dbReference>
<dbReference type="CDD" id="cd00431">
    <property type="entry name" value="cysteine_hydrolases"/>
    <property type="match status" value="1"/>
</dbReference>
<dbReference type="PANTHER" id="PTHR43540">
    <property type="entry name" value="PEROXYUREIDOACRYLATE/UREIDOACRYLATE AMIDOHYDROLASE-RELATED"/>
    <property type="match status" value="1"/>
</dbReference>
<protein>
    <submittedName>
        <fullName evidence="4">Cysteine hydrolase</fullName>
    </submittedName>
</protein>
<dbReference type="InterPro" id="IPR050272">
    <property type="entry name" value="Isochorismatase-like_hydrls"/>
</dbReference>
<dbReference type="SUPFAM" id="SSF52499">
    <property type="entry name" value="Isochorismatase-like hydrolases"/>
    <property type="match status" value="1"/>
</dbReference>
<proteinExistence type="predicted"/>
<organism evidence="4 5">
    <name type="scientific">Pendulispora brunnea</name>
    <dbReference type="NCBI Taxonomy" id="2905690"/>
    <lineage>
        <taxon>Bacteria</taxon>
        <taxon>Pseudomonadati</taxon>
        <taxon>Myxococcota</taxon>
        <taxon>Myxococcia</taxon>
        <taxon>Myxococcales</taxon>
        <taxon>Sorangiineae</taxon>
        <taxon>Pendulisporaceae</taxon>
        <taxon>Pendulispora</taxon>
    </lineage>
</organism>
<dbReference type="Proteomes" id="UP001379533">
    <property type="component" value="Chromosome"/>
</dbReference>
<keyword evidence="1 4" id="KW-0378">Hydrolase</keyword>
<reference evidence="4 5" key="1">
    <citation type="submission" date="2021-12" db="EMBL/GenBank/DDBJ databases">
        <title>Discovery of the Pendulisporaceae a myxobacterial family with distinct sporulation behavior and unique specialized metabolism.</title>
        <authorList>
            <person name="Garcia R."/>
            <person name="Popoff A."/>
            <person name="Bader C.D."/>
            <person name="Loehr J."/>
            <person name="Walesch S."/>
            <person name="Walt C."/>
            <person name="Boldt J."/>
            <person name="Bunk B."/>
            <person name="Haeckl F.J.F.P.J."/>
            <person name="Gunesch A.P."/>
            <person name="Birkelbach J."/>
            <person name="Nuebel U."/>
            <person name="Pietschmann T."/>
            <person name="Bach T."/>
            <person name="Mueller R."/>
        </authorList>
    </citation>
    <scope>NUCLEOTIDE SEQUENCE [LARGE SCALE GENOMIC DNA]</scope>
    <source>
        <strain evidence="4 5">MSr12523</strain>
    </source>
</reference>
<feature type="region of interest" description="Disordered" evidence="2">
    <location>
        <begin position="178"/>
        <end position="198"/>
    </location>
</feature>
<evidence type="ECO:0000313" key="5">
    <source>
        <dbReference type="Proteomes" id="UP001379533"/>
    </source>
</evidence>
<dbReference type="Gene3D" id="3.40.50.850">
    <property type="entry name" value="Isochorismatase-like"/>
    <property type="match status" value="1"/>
</dbReference>
<dbReference type="EMBL" id="CP089982">
    <property type="protein sequence ID" value="WXA94415.1"/>
    <property type="molecule type" value="Genomic_DNA"/>
</dbReference>
<evidence type="ECO:0000313" key="4">
    <source>
        <dbReference type="EMBL" id="WXA94415.1"/>
    </source>
</evidence>
<dbReference type="InterPro" id="IPR000868">
    <property type="entry name" value="Isochorismatase-like_dom"/>
</dbReference>
<dbReference type="RefSeq" id="WP_394845021.1">
    <property type="nucleotide sequence ID" value="NZ_CP089982.1"/>
</dbReference>
<gene>
    <name evidence="4" type="ORF">LZC95_49215</name>
</gene>
<dbReference type="Pfam" id="PF00857">
    <property type="entry name" value="Isochorismatase"/>
    <property type="match status" value="1"/>
</dbReference>
<evidence type="ECO:0000259" key="3">
    <source>
        <dbReference type="Pfam" id="PF00857"/>
    </source>
</evidence>
<name>A0ABZ2KBE4_9BACT</name>
<feature type="domain" description="Isochorismatase-like" evidence="3">
    <location>
        <begin position="8"/>
        <end position="170"/>
    </location>
</feature>
<keyword evidence="5" id="KW-1185">Reference proteome</keyword>
<dbReference type="PANTHER" id="PTHR43540:SF6">
    <property type="entry name" value="ISOCHORISMATASE-LIKE DOMAIN-CONTAINING PROTEIN"/>
    <property type="match status" value="1"/>
</dbReference>
<evidence type="ECO:0000256" key="1">
    <source>
        <dbReference type="ARBA" id="ARBA00022801"/>
    </source>
</evidence>
<accession>A0ABZ2KBE4</accession>
<evidence type="ECO:0000256" key="2">
    <source>
        <dbReference type="SAM" id="MobiDB-lite"/>
    </source>
</evidence>